<sequence length="194" mass="21633">MSLNQVLLGILSDGPATGYQLRQVIDRDLVGLWRADQSQIYRSLTSLVRDGLVSRSTIVQTDRPSQHPHTITEAGKAELRDWLAEIPESVPPARDPLLLRVWFLGQVDPDLARRTLAVRRKDLVALEAELATQAHGEWPRSSDPTDALRYAARAHRLAHIRTDVAWIDATDRLLASLNAPNPAANSESERRDKG</sequence>
<evidence type="ECO:0000259" key="1">
    <source>
        <dbReference type="Pfam" id="PF03551"/>
    </source>
</evidence>
<dbReference type="InterPro" id="IPR036388">
    <property type="entry name" value="WH-like_DNA-bd_sf"/>
</dbReference>
<dbReference type="Proteomes" id="UP001442841">
    <property type="component" value="Chromosome"/>
</dbReference>
<feature type="domain" description="Transcription regulator PadR N-terminal" evidence="1">
    <location>
        <begin position="7"/>
        <end position="80"/>
    </location>
</feature>
<dbReference type="PANTHER" id="PTHR43252:SF2">
    <property type="entry name" value="TRANSCRIPTION REGULATOR, PADR-LIKE FAMILY"/>
    <property type="match status" value="1"/>
</dbReference>
<name>A0ABZ3FRG4_9ACTN</name>
<reference evidence="2 3" key="1">
    <citation type="submission" date="2024-04" db="EMBL/GenBank/DDBJ databases">
        <title>Isolation of an actinomycete strain from pig manure.</title>
        <authorList>
            <person name="Gong T."/>
            <person name="Yu Z."/>
            <person name="An M."/>
            <person name="Wei C."/>
            <person name="Yang W."/>
            <person name="Liu L."/>
        </authorList>
    </citation>
    <scope>NUCLEOTIDE SEQUENCE [LARGE SCALE GENOMIC DNA]</scope>
    <source>
        <strain evidence="2 3">ZF39</strain>
    </source>
</reference>
<proteinExistence type="predicted"/>
<keyword evidence="3" id="KW-1185">Reference proteome</keyword>
<gene>
    <name evidence="2" type="ORF">AADG42_10310</name>
</gene>
<organism evidence="2 3">
    <name type="scientific">Ammonicoccus fulvus</name>
    <dbReference type="NCBI Taxonomy" id="3138240"/>
    <lineage>
        <taxon>Bacteria</taxon>
        <taxon>Bacillati</taxon>
        <taxon>Actinomycetota</taxon>
        <taxon>Actinomycetes</taxon>
        <taxon>Propionibacteriales</taxon>
        <taxon>Propionibacteriaceae</taxon>
        <taxon>Ammonicoccus</taxon>
    </lineage>
</organism>
<evidence type="ECO:0000313" key="3">
    <source>
        <dbReference type="Proteomes" id="UP001442841"/>
    </source>
</evidence>
<dbReference type="InterPro" id="IPR036390">
    <property type="entry name" value="WH_DNA-bd_sf"/>
</dbReference>
<dbReference type="PANTHER" id="PTHR43252">
    <property type="entry name" value="TRANSCRIPTIONAL REGULATOR YQJI"/>
    <property type="match status" value="1"/>
</dbReference>
<evidence type="ECO:0000313" key="2">
    <source>
        <dbReference type="EMBL" id="XAN07674.1"/>
    </source>
</evidence>
<dbReference type="Pfam" id="PF03551">
    <property type="entry name" value="PadR"/>
    <property type="match status" value="1"/>
</dbReference>
<protein>
    <submittedName>
        <fullName evidence="2">PadR family transcriptional regulator</fullName>
    </submittedName>
</protein>
<dbReference type="InterPro" id="IPR005149">
    <property type="entry name" value="Tscrpt_reg_PadR_N"/>
</dbReference>
<dbReference type="EMBL" id="CP154795">
    <property type="protein sequence ID" value="XAN07674.1"/>
    <property type="molecule type" value="Genomic_DNA"/>
</dbReference>
<dbReference type="RefSeq" id="WP_425309128.1">
    <property type="nucleotide sequence ID" value="NZ_CP154795.1"/>
</dbReference>
<dbReference type="SUPFAM" id="SSF46785">
    <property type="entry name" value="Winged helix' DNA-binding domain"/>
    <property type="match status" value="1"/>
</dbReference>
<dbReference type="Gene3D" id="1.10.10.10">
    <property type="entry name" value="Winged helix-like DNA-binding domain superfamily/Winged helix DNA-binding domain"/>
    <property type="match status" value="1"/>
</dbReference>
<accession>A0ABZ3FRG4</accession>